<dbReference type="CDD" id="cd11336">
    <property type="entry name" value="AmyAc_MTSase"/>
    <property type="match status" value="1"/>
</dbReference>
<dbReference type="OrthoDB" id="34423at2157"/>
<dbReference type="InterPro" id="IPR012767">
    <property type="entry name" value="Trehalose_TreY"/>
</dbReference>
<dbReference type="GO" id="GO:0030980">
    <property type="term" value="P:alpha-glucan catabolic process"/>
    <property type="evidence" value="ECO:0007669"/>
    <property type="project" value="TreeGrafter"/>
</dbReference>
<dbReference type="InterPro" id="IPR006047">
    <property type="entry name" value="GH13_cat_dom"/>
</dbReference>
<proteinExistence type="predicted"/>
<dbReference type="GO" id="GO:0047470">
    <property type="term" value="F:(1,4)-alpha-D-glucan 1-alpha-D-glucosylmutase activity"/>
    <property type="evidence" value="ECO:0007669"/>
    <property type="project" value="TreeGrafter"/>
</dbReference>
<sequence length="748" mass="88463">MSYRLQLNKDFNFEDVINLLDYFQKLGVEYLYLSPILQARKNSMHGYDVFDFTKVNEELGGEEKFKELAKKAKEKGLKIIVDIVPNHMALENPYLMDILKNGKNSKYSNFFDIEGDKIVLPILGEPLKEALSQNKLKIEEEGREKFLDYYGLKLPLQGEGNSIKELLEKQNYILTYWKDFEKINYRRFFDVNGLIALREENRNVFEAVHSKIFELVSKGYIQAIRVDHIDGLLKPKEYLEWLREKVGKDVLIYVEKILSSNEKLRKEWPINGTTGYDFLRDINLLFIDRDNEEIFKQIYEEFVGEELIEAINKRKAKEDVIKQLFEGDIIRVSNQIEKLTGKNYRLDIEKFLPCMEVYRTYIDEQDISWEDLEEIKKAIECSPRILTLISNKKAMMYLQELEDPIMAKGYEDTFLYRDNTLISLNEVGSDRKFGITCEEFHVRNIEREELWSKTMITTSTHDTKFSEDVRARLNALSRIPKEWKEKVFYWNLIAQKYKRNGNPSRNDEYRLYQALLGSFTEFSEEYEKRIINYMIKAVREEKIKTSWVNVNEEYENDLINFIRNILKDQEFLNSFIPFWKKINRAGAINSVSQTILKVTSPGLPDTYQGNETLTYLLVDPDNRIKVDFNKLKQKLEEVIRENPKELLKSVEDGRLKLYVTWKLLNFRKENPEFFKGYSPILIKGEKNANFCSFERNNLIVLAPLNPFDLSFENTEIEIQNKVKNIITDEEGKVEELIKDFPFGVFIKL</sequence>
<dbReference type="Gene3D" id="1.10.10.470">
    <property type="entry name" value="Maltooligosyl trehalose synthase, domain 4"/>
    <property type="match status" value="1"/>
</dbReference>
<accession>A0A1W6K113</accession>
<dbReference type="Proteomes" id="UP000193404">
    <property type="component" value="Chromosome"/>
</dbReference>
<dbReference type="InterPro" id="IPR013797">
    <property type="entry name" value="Maltooligo_trehalose_synth_4"/>
</dbReference>
<evidence type="ECO:0000259" key="1">
    <source>
        <dbReference type="SMART" id="SM00642"/>
    </source>
</evidence>
<feature type="domain" description="Glycosyl hydrolase family 13 catalytic" evidence="1">
    <location>
        <begin position="8"/>
        <end position="382"/>
    </location>
</feature>
<dbReference type="GO" id="GO:0005992">
    <property type="term" value="P:trehalose biosynthetic process"/>
    <property type="evidence" value="ECO:0007669"/>
    <property type="project" value="TreeGrafter"/>
</dbReference>
<dbReference type="STRING" id="282676.B6F84_09235"/>
<dbReference type="Pfam" id="PF00128">
    <property type="entry name" value="Alpha-amylase"/>
    <property type="match status" value="1"/>
</dbReference>
<dbReference type="SMART" id="SM00642">
    <property type="entry name" value="Aamy"/>
    <property type="match status" value="1"/>
</dbReference>
<name>A0A1W6K113_9CREN</name>
<evidence type="ECO:0000313" key="3">
    <source>
        <dbReference type="Proteomes" id="UP000193404"/>
    </source>
</evidence>
<reference evidence="2 3" key="1">
    <citation type="submission" date="2017-03" db="EMBL/GenBank/DDBJ databases">
        <title>Sulfur activation and transportation mechanism of thermophilic Archaea Acidianus manzaensis YN-25.</title>
        <authorList>
            <person name="Ma Y."/>
            <person name="Yang Y."/>
            <person name="Xia J."/>
        </authorList>
    </citation>
    <scope>NUCLEOTIDE SEQUENCE [LARGE SCALE GENOMIC DNA]</scope>
    <source>
        <strain evidence="2 3">YN-25</strain>
    </source>
</reference>
<dbReference type="Gene3D" id="3.20.20.80">
    <property type="entry name" value="Glycosidases"/>
    <property type="match status" value="1"/>
</dbReference>
<dbReference type="EMBL" id="CP020477">
    <property type="protein sequence ID" value="ARM76185.1"/>
    <property type="molecule type" value="Genomic_DNA"/>
</dbReference>
<dbReference type="PANTHER" id="PTHR10357:SF216">
    <property type="entry name" value="MALTOOLIGOSYL TREHALOSE SYNTHASE-RELATED"/>
    <property type="match status" value="1"/>
</dbReference>
<keyword evidence="3" id="KW-1185">Reference proteome</keyword>
<evidence type="ECO:0000313" key="2">
    <source>
        <dbReference type="EMBL" id="ARM76185.1"/>
    </source>
</evidence>
<dbReference type="PANTHER" id="PTHR10357">
    <property type="entry name" value="ALPHA-AMYLASE FAMILY MEMBER"/>
    <property type="match status" value="1"/>
</dbReference>
<dbReference type="GeneID" id="41591105"/>
<dbReference type="NCBIfam" id="TIGR02401">
    <property type="entry name" value="trehalose_TreY"/>
    <property type="match status" value="1"/>
</dbReference>
<dbReference type="InterPro" id="IPR017853">
    <property type="entry name" value="GH"/>
</dbReference>
<dbReference type="RefSeq" id="WP_148691969.1">
    <property type="nucleotide sequence ID" value="NZ_CP020477.1"/>
</dbReference>
<dbReference type="Gene3D" id="1.10.150.200">
    <property type="entry name" value="Maltooligosyl trehalose synthase, domain 3"/>
    <property type="match status" value="1"/>
</dbReference>
<dbReference type="Gene3D" id="3.30.1590.10">
    <property type="entry name" value="Maltooligosyl trehalose synthase, domain 2"/>
    <property type="match status" value="1"/>
</dbReference>
<gene>
    <name evidence="2" type="ORF">B6F84_09235</name>
</gene>
<protein>
    <submittedName>
        <fullName evidence="2">Malto-oligosyltrehalose synthase</fullName>
    </submittedName>
</protein>
<dbReference type="SUPFAM" id="SSF51445">
    <property type="entry name" value="(Trans)glycosidases"/>
    <property type="match status" value="1"/>
</dbReference>
<organism evidence="2 3">
    <name type="scientific">Acidianus manzaensis</name>
    <dbReference type="NCBI Taxonomy" id="282676"/>
    <lineage>
        <taxon>Archaea</taxon>
        <taxon>Thermoproteota</taxon>
        <taxon>Thermoprotei</taxon>
        <taxon>Sulfolobales</taxon>
        <taxon>Sulfolobaceae</taxon>
        <taxon>Acidianus</taxon>
    </lineage>
</organism>
<dbReference type="AlphaFoldDB" id="A0A1W6K113"/>
<dbReference type="KEGG" id="aman:B6F84_09235"/>